<proteinExistence type="predicted"/>
<dbReference type="Proteomes" id="UP001054837">
    <property type="component" value="Unassembled WGS sequence"/>
</dbReference>
<dbReference type="PANTHER" id="PTHR47331:SF1">
    <property type="entry name" value="GAG-LIKE PROTEIN"/>
    <property type="match status" value="1"/>
</dbReference>
<keyword evidence="1" id="KW-0808">Transferase</keyword>
<evidence type="ECO:0000313" key="2">
    <source>
        <dbReference type="Proteomes" id="UP001054837"/>
    </source>
</evidence>
<dbReference type="AlphaFoldDB" id="A0AAV4RQL1"/>
<dbReference type="PANTHER" id="PTHR47331">
    <property type="entry name" value="PHD-TYPE DOMAIN-CONTAINING PROTEIN"/>
    <property type="match status" value="1"/>
</dbReference>
<evidence type="ECO:0000313" key="1">
    <source>
        <dbReference type="EMBL" id="GIY24238.1"/>
    </source>
</evidence>
<keyword evidence="1" id="KW-0548">Nucleotidyltransferase</keyword>
<dbReference type="EMBL" id="BPLQ01006647">
    <property type="protein sequence ID" value="GIY24238.1"/>
    <property type="molecule type" value="Genomic_DNA"/>
</dbReference>
<protein>
    <submittedName>
        <fullName evidence="1">Reverse transcriptase</fullName>
    </submittedName>
</protein>
<dbReference type="Pfam" id="PF05380">
    <property type="entry name" value="Peptidase_A17"/>
    <property type="match status" value="1"/>
</dbReference>
<reference evidence="1 2" key="1">
    <citation type="submission" date="2021-06" db="EMBL/GenBank/DDBJ databases">
        <title>Caerostris darwini draft genome.</title>
        <authorList>
            <person name="Kono N."/>
            <person name="Arakawa K."/>
        </authorList>
    </citation>
    <scope>NUCLEOTIDE SEQUENCE [LARGE SCALE GENOMIC DNA]</scope>
</reference>
<comment type="caution">
    <text evidence="1">The sequence shown here is derived from an EMBL/GenBank/DDBJ whole genome shotgun (WGS) entry which is preliminary data.</text>
</comment>
<sequence>MSGANSTTEALDLQAQLIQILSSAGLVLRKWASNCNELTNLIQEALRLPNASLSIDDETVKTLVILWHPASDVFFFKVNSLSLEGTLTKRTLLSTIAKTFDPLGWLSPITIQSKLLLQKLWKYQLQWDEVTPPDIAIEWKTLSKGITICKNFKISRYLFLDPDNQFQLHGFSDSEKTYAADPMPTDGKLSWPTEWRKSRLCLLLPSGSGN</sequence>
<gene>
    <name evidence="1" type="primary">Fcan01_16146</name>
    <name evidence="1" type="ORF">CDAR_197611</name>
</gene>
<accession>A0AAV4RQL1</accession>
<keyword evidence="1" id="KW-0695">RNA-directed DNA polymerase</keyword>
<keyword evidence="2" id="KW-1185">Reference proteome</keyword>
<dbReference type="GO" id="GO:0003964">
    <property type="term" value="F:RNA-directed DNA polymerase activity"/>
    <property type="evidence" value="ECO:0007669"/>
    <property type="project" value="UniProtKB-KW"/>
</dbReference>
<name>A0AAV4RQL1_9ARAC</name>
<organism evidence="1 2">
    <name type="scientific">Caerostris darwini</name>
    <dbReference type="NCBI Taxonomy" id="1538125"/>
    <lineage>
        <taxon>Eukaryota</taxon>
        <taxon>Metazoa</taxon>
        <taxon>Ecdysozoa</taxon>
        <taxon>Arthropoda</taxon>
        <taxon>Chelicerata</taxon>
        <taxon>Arachnida</taxon>
        <taxon>Araneae</taxon>
        <taxon>Araneomorphae</taxon>
        <taxon>Entelegynae</taxon>
        <taxon>Araneoidea</taxon>
        <taxon>Araneidae</taxon>
        <taxon>Caerostris</taxon>
    </lineage>
</organism>
<dbReference type="InterPro" id="IPR008042">
    <property type="entry name" value="Retrotrans_Pao"/>
</dbReference>